<comment type="function">
    <text evidence="2">CRISPR (clustered regularly interspaced short palindromic repeat) is an adaptive immune system that provides protection against mobile genetic elements (viruses, transposable elements and conjugative plasmids). CRISPR clusters contain spacers, sequences complementary to antecedent mobile elements, and target invading nucleic acids. CRISPR clusters are transcribed and processed into CRISPR RNA (crRNA).</text>
</comment>
<accession>A0A831X1H2</accession>
<keyword evidence="2" id="KW-0378">Hydrolase</keyword>
<keyword evidence="2" id="KW-0694">RNA-binding</keyword>
<dbReference type="AlphaFoldDB" id="A0A831X1H2"/>
<gene>
    <name evidence="3" type="primary">cas5c</name>
    <name evidence="3" type="ORF">ENP34_11990</name>
</gene>
<keyword evidence="1 2" id="KW-0051">Antiviral defense</keyword>
<dbReference type="InterPro" id="IPR013422">
    <property type="entry name" value="CRISPR-assoc_prot_Cas5_N"/>
</dbReference>
<reference evidence="3" key="1">
    <citation type="journal article" date="2020" name="mSystems">
        <title>Genome- and Community-Level Interaction Insights into Carbon Utilization and Element Cycling Functions of Hydrothermarchaeota in Hydrothermal Sediment.</title>
        <authorList>
            <person name="Zhou Z."/>
            <person name="Liu Y."/>
            <person name="Xu W."/>
            <person name="Pan J."/>
            <person name="Luo Z.H."/>
            <person name="Li M."/>
        </authorList>
    </citation>
    <scope>NUCLEOTIDE SEQUENCE [LARGE SCALE GENOMIC DNA]</scope>
    <source>
        <strain evidence="3">SpSt-210</strain>
    </source>
</reference>
<comment type="caution">
    <text evidence="3">The sequence shown here is derived from an EMBL/GenBank/DDBJ whole genome shotgun (WGS) entry which is preliminary data.</text>
</comment>
<dbReference type="PIRSF" id="PIRSF029950">
    <property type="entry name" value="Cas_CT1134"/>
    <property type="match status" value="1"/>
</dbReference>
<dbReference type="GO" id="GO:0003723">
    <property type="term" value="F:RNA binding"/>
    <property type="evidence" value="ECO:0007669"/>
    <property type="project" value="UniProtKB-UniRule"/>
</dbReference>
<name>A0A831X1H2_9BACT</name>
<dbReference type="EC" id="3.1.-.-" evidence="2"/>
<dbReference type="Pfam" id="PF09704">
    <property type="entry name" value="Cas_Cas5d"/>
    <property type="match status" value="1"/>
</dbReference>
<dbReference type="InterPro" id="IPR010155">
    <property type="entry name" value="CRISPR-assoc_prot_Cas5d"/>
</dbReference>
<protein>
    <recommendedName>
        <fullName evidence="2">pre-crRNA processing endonuclease</fullName>
        <ecNumber evidence="2">3.1.-.-</ecNumber>
    </recommendedName>
</protein>
<evidence type="ECO:0000313" key="3">
    <source>
        <dbReference type="EMBL" id="HEG92139.1"/>
    </source>
</evidence>
<organism evidence="3">
    <name type="scientific">Thermorudis peleae</name>
    <dbReference type="NCBI Taxonomy" id="1382356"/>
    <lineage>
        <taxon>Bacteria</taxon>
        <taxon>Pseudomonadati</taxon>
        <taxon>Thermomicrobiota</taxon>
        <taxon>Thermomicrobia</taxon>
        <taxon>Thermomicrobia incertae sedis</taxon>
        <taxon>Thermorudis</taxon>
    </lineage>
</organism>
<comment type="similarity">
    <text evidence="2">Belongs to the CRISPR-associated protein Cas5 family. Subtype I-C/Dvulg subfamily.</text>
</comment>
<dbReference type="NCBIfam" id="TIGR01876">
    <property type="entry name" value="cas_Cas5d"/>
    <property type="match status" value="1"/>
</dbReference>
<dbReference type="GO" id="GO:0051607">
    <property type="term" value="P:defense response to virus"/>
    <property type="evidence" value="ECO:0007669"/>
    <property type="project" value="UniProtKB-UniRule"/>
</dbReference>
<sequence length="232" mass="26740">MNHAEVAVKVWGDYALFTRPEFKSERVSYQVITPSAARGLLEAIFWKPQIRYEIRRIGVLRLGSFTAILRNEIGQRQGTKPILVEDIRQQRASLVLKDVAYLIHAEIVPQPWESEPVAKYVDQFARRVVRGQYHHTPYLGTREFSCAFGPPDEEAPDPGLNLDLGLMLFDIAYIPSRERRELEFIRHTAQGPVLITGYAQALFFPARIERGWLTVPAEKYRELARLEERAHV</sequence>
<dbReference type="GO" id="GO:0043571">
    <property type="term" value="P:maintenance of CRISPR repeat elements"/>
    <property type="evidence" value="ECO:0007669"/>
    <property type="project" value="UniProtKB-UniRule"/>
</dbReference>
<evidence type="ECO:0000256" key="1">
    <source>
        <dbReference type="ARBA" id="ARBA00023118"/>
    </source>
</evidence>
<keyword evidence="2" id="KW-0540">Nuclease</keyword>
<dbReference type="GO" id="GO:0004519">
    <property type="term" value="F:endonuclease activity"/>
    <property type="evidence" value="ECO:0007669"/>
    <property type="project" value="UniProtKB-UniRule"/>
</dbReference>
<dbReference type="InterPro" id="IPR021124">
    <property type="entry name" value="CRISPR-assoc_prot_Cas5"/>
</dbReference>
<dbReference type="GO" id="GO:0016787">
    <property type="term" value="F:hydrolase activity"/>
    <property type="evidence" value="ECO:0007669"/>
    <property type="project" value="UniProtKB-KW"/>
</dbReference>
<dbReference type="Gene3D" id="3.30.70.2660">
    <property type="match status" value="1"/>
</dbReference>
<evidence type="ECO:0000256" key="2">
    <source>
        <dbReference type="PIRNR" id="PIRNR029950"/>
    </source>
</evidence>
<proteinExistence type="inferred from homology"/>
<keyword evidence="2" id="KW-0255">Endonuclease</keyword>
<dbReference type="EMBL" id="DSIY01000277">
    <property type="protein sequence ID" value="HEG92139.1"/>
    <property type="molecule type" value="Genomic_DNA"/>
</dbReference>
<dbReference type="NCBIfam" id="TIGR02593">
    <property type="entry name" value="CRISPR_cas5"/>
    <property type="match status" value="1"/>
</dbReference>